<accession>A0A2T3AQ47</accession>
<keyword evidence="3" id="KW-1185">Reference proteome</keyword>
<evidence type="ECO:0000313" key="3">
    <source>
        <dbReference type="Proteomes" id="UP000241818"/>
    </source>
</evidence>
<protein>
    <submittedName>
        <fullName evidence="2">Uncharacterized protein</fullName>
    </submittedName>
</protein>
<feature type="compositionally biased region" description="Basic and acidic residues" evidence="1">
    <location>
        <begin position="235"/>
        <end position="246"/>
    </location>
</feature>
<evidence type="ECO:0000256" key="1">
    <source>
        <dbReference type="SAM" id="MobiDB-lite"/>
    </source>
</evidence>
<dbReference type="RefSeq" id="XP_024716786.1">
    <property type="nucleotide sequence ID" value="XM_024864869.1"/>
</dbReference>
<feature type="region of interest" description="Disordered" evidence="1">
    <location>
        <begin position="191"/>
        <end position="222"/>
    </location>
</feature>
<sequence>MVHLKDEHCTTCLKQSEKESEKESENKSENKLDNKSENKSSRVKTQPVQDFTNYFESLLQNVAWASSDAAVLSAYQLKLTEPILERIYEASNGALPTTYAELKRAALNAEAWIRSKSRLFSRSSMRSRSSQWSPCTLDGTQRNISLILGSDSPNMPDEWCRRGTDEEVIEVASYHRDEWNGRRRRTRMLRPDPRLSAGHGPGIPDGYRGNHKEKHGNLSKPRNALFDEITYCRRDTKSPRSWDQTRRNSIGHEAAHVESR</sequence>
<evidence type="ECO:0000313" key="2">
    <source>
        <dbReference type="EMBL" id="PSS07130.1"/>
    </source>
</evidence>
<feature type="region of interest" description="Disordered" evidence="1">
    <location>
        <begin position="1"/>
        <end position="45"/>
    </location>
</feature>
<organism evidence="2 3">
    <name type="scientific">Amorphotheca resinae ATCC 22711</name>
    <dbReference type="NCBI Taxonomy" id="857342"/>
    <lineage>
        <taxon>Eukaryota</taxon>
        <taxon>Fungi</taxon>
        <taxon>Dikarya</taxon>
        <taxon>Ascomycota</taxon>
        <taxon>Pezizomycotina</taxon>
        <taxon>Leotiomycetes</taxon>
        <taxon>Helotiales</taxon>
        <taxon>Amorphothecaceae</taxon>
        <taxon>Amorphotheca</taxon>
    </lineage>
</organism>
<feature type="region of interest" description="Disordered" evidence="1">
    <location>
        <begin position="235"/>
        <end position="260"/>
    </location>
</feature>
<dbReference type="AlphaFoldDB" id="A0A2T3AQ47"/>
<feature type="compositionally biased region" description="Basic and acidic residues" evidence="1">
    <location>
        <begin position="1"/>
        <end position="40"/>
    </location>
</feature>
<dbReference type="EMBL" id="KZ679019">
    <property type="protein sequence ID" value="PSS07130.1"/>
    <property type="molecule type" value="Genomic_DNA"/>
</dbReference>
<reference evidence="2 3" key="1">
    <citation type="journal article" date="2018" name="New Phytol.">
        <title>Comparative genomics and transcriptomics depict ericoid mycorrhizal fungi as versatile saprotrophs and plant mutualists.</title>
        <authorList>
            <person name="Martino E."/>
            <person name="Morin E."/>
            <person name="Grelet G.A."/>
            <person name="Kuo A."/>
            <person name="Kohler A."/>
            <person name="Daghino S."/>
            <person name="Barry K.W."/>
            <person name="Cichocki N."/>
            <person name="Clum A."/>
            <person name="Dockter R.B."/>
            <person name="Hainaut M."/>
            <person name="Kuo R.C."/>
            <person name="LaButti K."/>
            <person name="Lindahl B.D."/>
            <person name="Lindquist E.A."/>
            <person name="Lipzen A."/>
            <person name="Khouja H.R."/>
            <person name="Magnuson J."/>
            <person name="Murat C."/>
            <person name="Ohm R.A."/>
            <person name="Singer S.W."/>
            <person name="Spatafora J.W."/>
            <person name="Wang M."/>
            <person name="Veneault-Fourrey C."/>
            <person name="Henrissat B."/>
            <person name="Grigoriev I.V."/>
            <person name="Martin F.M."/>
            <person name="Perotto S."/>
        </authorList>
    </citation>
    <scope>NUCLEOTIDE SEQUENCE [LARGE SCALE GENOMIC DNA]</scope>
    <source>
        <strain evidence="2 3">ATCC 22711</strain>
    </source>
</reference>
<proteinExistence type="predicted"/>
<dbReference type="GeneID" id="36572950"/>
<gene>
    <name evidence="2" type="ORF">M430DRAFT_23283</name>
</gene>
<dbReference type="InParanoid" id="A0A2T3AQ47"/>
<dbReference type="OrthoDB" id="5426354at2759"/>
<dbReference type="Proteomes" id="UP000241818">
    <property type="component" value="Unassembled WGS sequence"/>
</dbReference>
<name>A0A2T3AQ47_AMORE</name>